<name>A0A330M690_9GAMM</name>
<sequence>MLVISIGITDIGSFQINTLAGACKLIYELMRDEGNALS</sequence>
<dbReference type="Proteomes" id="UP000250123">
    <property type="component" value="Chromosome SHEWBE"/>
</dbReference>
<gene>
    <name evidence="1" type="ORF">SHEWBE_4289</name>
</gene>
<dbReference type="AlphaFoldDB" id="A0A330M690"/>
<proteinExistence type="predicted"/>
<protein>
    <submittedName>
        <fullName evidence="1">Uncharacterized protein</fullName>
    </submittedName>
</protein>
<evidence type="ECO:0000313" key="1">
    <source>
        <dbReference type="EMBL" id="SQH78249.1"/>
    </source>
</evidence>
<evidence type="ECO:0000313" key="2">
    <source>
        <dbReference type="Proteomes" id="UP000250123"/>
    </source>
</evidence>
<organism evidence="1 2">
    <name type="scientific">Shewanella benthica</name>
    <dbReference type="NCBI Taxonomy" id="43661"/>
    <lineage>
        <taxon>Bacteria</taxon>
        <taxon>Pseudomonadati</taxon>
        <taxon>Pseudomonadota</taxon>
        <taxon>Gammaproteobacteria</taxon>
        <taxon>Alteromonadales</taxon>
        <taxon>Shewanellaceae</taxon>
        <taxon>Shewanella</taxon>
    </lineage>
</organism>
<reference evidence="2" key="1">
    <citation type="submission" date="2018-06" db="EMBL/GenBank/DDBJ databases">
        <authorList>
            <person name="Cea G.-C."/>
            <person name="William W."/>
        </authorList>
    </citation>
    <scope>NUCLEOTIDE SEQUENCE [LARGE SCALE GENOMIC DNA]</scope>
    <source>
        <strain evidence="2">DB21MT-2</strain>
    </source>
</reference>
<dbReference type="EMBL" id="LS483452">
    <property type="protein sequence ID" value="SQH78249.1"/>
    <property type="molecule type" value="Genomic_DNA"/>
</dbReference>
<dbReference type="KEGG" id="sbk:SHEWBE_4289"/>
<accession>A0A330M690</accession>